<evidence type="ECO:0000256" key="7">
    <source>
        <dbReference type="ARBA" id="ARBA00049400"/>
    </source>
</evidence>
<evidence type="ECO:0000259" key="8">
    <source>
        <dbReference type="PROSITE" id="PS51684"/>
    </source>
</evidence>
<gene>
    <name evidence="9" type="primary">TYW3</name>
</gene>
<sequence length="296" mass="32327">MHREDPHRRLGDAVGGLLEKRGVSDEECKALLELLPSKWERFSDVVLLPGSAFRGEWSEHTSEELWRVVSDALKVGRVGRMGEISGEMRESSVEMLLGDDDWVVRRESGIEYGYNLTQCMFSAGNVNERRRMGEVARAGEVVVDLYSGIGYYTLPMLVHSQVGHVHCCEWNPNAVRALDSNLESNGVAEKCTVHIGDNRITAANLTGVADRVILGLLPTSEDGYEVAMAVLGPSGGTLHIHGVAAADDHDSWAEAVGRSLQAIEPGCSLDLGRPVMVKSYAPHWDHVVLDVSVSGR</sequence>
<dbReference type="GO" id="GO:0102522">
    <property type="term" value="F:tRNA 4-demethylwyosine alpha-amino-alpha-carboxypropyltransferase activity"/>
    <property type="evidence" value="ECO:0007669"/>
    <property type="project" value="UniProtKB-EC"/>
</dbReference>
<accession>A0A075G473</accession>
<dbReference type="Gene3D" id="3.30.300.110">
    <property type="entry name" value="Met-10+ protein-like domains"/>
    <property type="match status" value="1"/>
</dbReference>
<dbReference type="Pfam" id="PF25133">
    <property type="entry name" value="TYW2_N_2"/>
    <property type="match status" value="1"/>
</dbReference>
<dbReference type="AlphaFoldDB" id="A0A075G473"/>
<reference evidence="9" key="1">
    <citation type="journal article" date="2014" name="Genome Biol. Evol.">
        <title>Pangenome evidence for extensive interdomain horizontal transfer affecting lineage core and shell genes in uncultured planktonic thaumarchaeota and euryarchaeota.</title>
        <authorList>
            <person name="Deschamps P."/>
            <person name="Zivanovic Y."/>
            <person name="Moreira D."/>
            <person name="Rodriguez-Valera F."/>
            <person name="Lopez-Garcia P."/>
        </authorList>
    </citation>
    <scope>NUCLEOTIDE SEQUENCE</scope>
</reference>
<comment type="catalytic activity">
    <reaction evidence="7">
        <text>4-demethylwyosine(37) in tRNA(Phe) + S-adenosyl-L-methionine = 4-demethyl-7-[(3S)-3-amino-3-carboxypropyl]wyosine(37) in tRNA(Phe) + S-methyl-5'-thioadenosine + H(+)</text>
        <dbReference type="Rhea" id="RHEA:36355"/>
        <dbReference type="Rhea" id="RHEA-COMP:10164"/>
        <dbReference type="Rhea" id="RHEA-COMP:10378"/>
        <dbReference type="ChEBI" id="CHEBI:15378"/>
        <dbReference type="ChEBI" id="CHEBI:17509"/>
        <dbReference type="ChEBI" id="CHEBI:59789"/>
        <dbReference type="ChEBI" id="CHEBI:64315"/>
        <dbReference type="ChEBI" id="CHEBI:73550"/>
        <dbReference type="EC" id="2.5.1.114"/>
    </reaction>
</comment>
<comment type="pathway">
    <text evidence="1">tRNA modification; wybutosine-tRNA(Phe) biosynthesis.</text>
</comment>
<organism evidence="9">
    <name type="scientific">uncultured marine group II/III euryarchaeote AD1000_80_H11</name>
    <dbReference type="NCBI Taxonomy" id="1457814"/>
    <lineage>
        <taxon>Archaea</taxon>
        <taxon>Methanobacteriati</taxon>
        <taxon>Methanobacteriota</taxon>
        <taxon>environmental samples</taxon>
    </lineage>
</organism>
<dbReference type="FunFam" id="3.40.50.150:FF:000131">
    <property type="entry name" value="tRNA wybutosine-synthesizing protein 2/3/4"/>
    <property type="match status" value="1"/>
</dbReference>
<dbReference type="Pfam" id="PF02475">
    <property type="entry name" value="TRM5-TYW2_MTfase"/>
    <property type="match status" value="1"/>
</dbReference>
<dbReference type="InterPro" id="IPR056744">
    <property type="entry name" value="TRM5/TYW2-like_N"/>
</dbReference>
<evidence type="ECO:0000256" key="5">
    <source>
        <dbReference type="ARBA" id="ARBA00022691"/>
    </source>
</evidence>
<name>A0A075G473_9EURY</name>
<keyword evidence="6" id="KW-0819">tRNA processing</keyword>
<dbReference type="Gene3D" id="3.40.50.150">
    <property type="entry name" value="Vaccinia Virus protein VP39"/>
    <property type="match status" value="1"/>
</dbReference>
<dbReference type="EC" id="2.5.1.114" evidence="2"/>
<evidence type="ECO:0000313" key="9">
    <source>
        <dbReference type="EMBL" id="AIE96577.1"/>
    </source>
</evidence>
<dbReference type="SUPFAM" id="SSF53335">
    <property type="entry name" value="S-adenosyl-L-methionine-dependent methyltransferases"/>
    <property type="match status" value="1"/>
</dbReference>
<evidence type="ECO:0000256" key="6">
    <source>
        <dbReference type="ARBA" id="ARBA00022694"/>
    </source>
</evidence>
<dbReference type="GO" id="GO:0030488">
    <property type="term" value="P:tRNA methylation"/>
    <property type="evidence" value="ECO:0007669"/>
    <property type="project" value="TreeGrafter"/>
</dbReference>
<evidence type="ECO:0000256" key="4">
    <source>
        <dbReference type="ARBA" id="ARBA00022679"/>
    </source>
</evidence>
<dbReference type="InterPro" id="IPR056743">
    <property type="entry name" value="TRM5-TYW2-like_MTfase"/>
</dbReference>
<dbReference type="GO" id="GO:0005737">
    <property type="term" value="C:cytoplasm"/>
    <property type="evidence" value="ECO:0007669"/>
    <property type="project" value="TreeGrafter"/>
</dbReference>
<evidence type="ECO:0000256" key="2">
    <source>
        <dbReference type="ARBA" id="ARBA00012265"/>
    </source>
</evidence>
<keyword evidence="5" id="KW-0949">S-adenosyl-L-methionine</keyword>
<dbReference type="InterPro" id="IPR030382">
    <property type="entry name" value="MeTrfase_TRM5/TYW2"/>
</dbReference>
<evidence type="ECO:0000256" key="3">
    <source>
        <dbReference type="ARBA" id="ARBA00022603"/>
    </source>
</evidence>
<protein>
    <recommendedName>
        <fullName evidence="2">tRNA(Phe) (4-demethylwyosine(37)-C(7)) aminocarboxypropyltransferase</fullName>
        <ecNumber evidence="2">2.5.1.114</ecNumber>
    </recommendedName>
</protein>
<evidence type="ECO:0000256" key="1">
    <source>
        <dbReference type="ARBA" id="ARBA00004797"/>
    </source>
</evidence>
<proteinExistence type="predicted"/>
<dbReference type="GO" id="GO:0031591">
    <property type="term" value="P:wybutosine biosynthetic process"/>
    <property type="evidence" value="ECO:0007669"/>
    <property type="project" value="TreeGrafter"/>
</dbReference>
<dbReference type="PANTHER" id="PTHR23245:SF25">
    <property type="entry name" value="TRNA WYBUTOSINE-SYNTHESIZING PROTEIN 2 HOMOLOG"/>
    <property type="match status" value="1"/>
</dbReference>
<keyword evidence="3" id="KW-0489">Methyltransferase</keyword>
<dbReference type="EMBL" id="KF900483">
    <property type="protein sequence ID" value="AIE96577.1"/>
    <property type="molecule type" value="Genomic_DNA"/>
</dbReference>
<keyword evidence="4" id="KW-0808">Transferase</keyword>
<dbReference type="GO" id="GO:0008175">
    <property type="term" value="F:tRNA methyltransferase activity"/>
    <property type="evidence" value="ECO:0007669"/>
    <property type="project" value="TreeGrafter"/>
</dbReference>
<dbReference type="PANTHER" id="PTHR23245">
    <property type="entry name" value="TRNA METHYLTRANSFERASE"/>
    <property type="match status" value="1"/>
</dbReference>
<dbReference type="CDD" id="cd02440">
    <property type="entry name" value="AdoMet_MTases"/>
    <property type="match status" value="1"/>
</dbReference>
<feature type="domain" description="SAM-dependent methyltransferase TRM5/TYW2-type" evidence="8">
    <location>
        <begin position="39"/>
        <end position="295"/>
    </location>
</feature>
<dbReference type="PROSITE" id="PS51684">
    <property type="entry name" value="SAM_MT_TRM5_TYW2"/>
    <property type="match status" value="1"/>
</dbReference>
<dbReference type="InterPro" id="IPR029063">
    <property type="entry name" value="SAM-dependent_MTases_sf"/>
</dbReference>